<gene>
    <name evidence="2" type="ORF">DJ018_05755</name>
</gene>
<accession>A0A328AV52</accession>
<protein>
    <submittedName>
        <fullName evidence="2">Uncharacterized protein</fullName>
    </submittedName>
</protein>
<feature type="region of interest" description="Disordered" evidence="1">
    <location>
        <begin position="194"/>
        <end position="213"/>
    </location>
</feature>
<dbReference type="Proteomes" id="UP000249725">
    <property type="component" value="Unassembled WGS sequence"/>
</dbReference>
<evidence type="ECO:0000313" key="2">
    <source>
        <dbReference type="EMBL" id="RAK57444.1"/>
    </source>
</evidence>
<name>A0A328AV52_9CAUL</name>
<organism evidence="2 3">
    <name type="scientific">Phenylobacterium deserti</name>
    <dbReference type="NCBI Taxonomy" id="1914756"/>
    <lineage>
        <taxon>Bacteria</taxon>
        <taxon>Pseudomonadati</taxon>
        <taxon>Pseudomonadota</taxon>
        <taxon>Alphaproteobacteria</taxon>
        <taxon>Caulobacterales</taxon>
        <taxon>Caulobacteraceae</taxon>
        <taxon>Phenylobacterium</taxon>
    </lineage>
</organism>
<reference evidence="3" key="1">
    <citation type="submission" date="2018-05" db="EMBL/GenBank/DDBJ databases">
        <authorList>
            <person name="Li X."/>
        </authorList>
    </citation>
    <scope>NUCLEOTIDE SEQUENCE [LARGE SCALE GENOMIC DNA]</scope>
    <source>
        <strain evidence="3">YIM 73061</strain>
    </source>
</reference>
<dbReference type="EMBL" id="QFYR01000001">
    <property type="protein sequence ID" value="RAK57444.1"/>
    <property type="molecule type" value="Genomic_DNA"/>
</dbReference>
<evidence type="ECO:0000313" key="3">
    <source>
        <dbReference type="Proteomes" id="UP000249725"/>
    </source>
</evidence>
<proteinExistence type="predicted"/>
<dbReference type="AlphaFoldDB" id="A0A328AV52"/>
<evidence type="ECO:0000256" key="1">
    <source>
        <dbReference type="SAM" id="MobiDB-lite"/>
    </source>
</evidence>
<sequence length="213" mass="21928">MGALVLGVLGAASAGAQQAPVQSDAIGAILDAPPRSTIAPEEPDTAAAPPEPTPAPIVAAPPQRPTGPPQATRPVFIEETGRTPDRPPTVESLAYDSRIRASFASAQSFQGALDGAWTLSAQGEGDLYALKLVDRGDGVVEGAWRDLRRKGALNGSGFVDSAERTSADVVLRFTDMGGAPATLTLEPAAVGWSGNLETGGERRQVSLRRAPTP</sequence>
<comment type="caution">
    <text evidence="2">The sequence shown here is derived from an EMBL/GenBank/DDBJ whole genome shotgun (WGS) entry which is preliminary data.</text>
</comment>
<keyword evidence="3" id="KW-1185">Reference proteome</keyword>
<feature type="compositionally biased region" description="Low complexity" evidence="1">
    <location>
        <begin position="37"/>
        <end position="48"/>
    </location>
</feature>
<feature type="region of interest" description="Disordered" evidence="1">
    <location>
        <begin position="31"/>
        <end position="73"/>
    </location>
</feature>